<organism evidence="10 11">
    <name type="scientific">Symbiodinium microadriaticum</name>
    <name type="common">Dinoflagellate</name>
    <name type="synonym">Zooxanthella microadriatica</name>
    <dbReference type="NCBI Taxonomy" id="2951"/>
    <lineage>
        <taxon>Eukaryota</taxon>
        <taxon>Sar</taxon>
        <taxon>Alveolata</taxon>
        <taxon>Dinophyceae</taxon>
        <taxon>Suessiales</taxon>
        <taxon>Symbiodiniaceae</taxon>
        <taxon>Symbiodinium</taxon>
    </lineage>
</organism>
<evidence type="ECO:0000259" key="9">
    <source>
        <dbReference type="PROSITE" id="PS50067"/>
    </source>
</evidence>
<feature type="region of interest" description="Disordered" evidence="6">
    <location>
        <begin position="422"/>
        <end position="453"/>
    </location>
</feature>
<feature type="domain" description="Globin" evidence="8">
    <location>
        <begin position="176"/>
        <end position="313"/>
    </location>
</feature>
<keyword evidence="1 5" id="KW-0547">Nucleotide-binding</keyword>
<keyword evidence="3" id="KW-0175">Coiled coil</keyword>
<feature type="region of interest" description="Disordered" evidence="6">
    <location>
        <begin position="1307"/>
        <end position="1339"/>
    </location>
</feature>
<dbReference type="GO" id="GO:0005524">
    <property type="term" value="F:ATP binding"/>
    <property type="evidence" value="ECO:0007669"/>
    <property type="project" value="UniProtKB-UniRule"/>
</dbReference>
<evidence type="ECO:0000256" key="7">
    <source>
        <dbReference type="SAM" id="Phobius"/>
    </source>
</evidence>
<dbReference type="InterPro" id="IPR012292">
    <property type="entry name" value="Globin/Proto"/>
</dbReference>
<feature type="compositionally biased region" description="Basic and acidic residues" evidence="6">
    <location>
        <begin position="422"/>
        <end position="445"/>
    </location>
</feature>
<dbReference type="Pfam" id="PF00042">
    <property type="entry name" value="Globin"/>
    <property type="match status" value="1"/>
</dbReference>
<accession>A0A1Q9DHG7</accession>
<feature type="binding site" evidence="5">
    <location>
        <begin position="1436"/>
        <end position="1443"/>
    </location>
    <ligand>
        <name>ATP</name>
        <dbReference type="ChEBI" id="CHEBI:30616"/>
    </ligand>
</feature>
<evidence type="ECO:0000259" key="8">
    <source>
        <dbReference type="PROSITE" id="PS01033"/>
    </source>
</evidence>
<dbReference type="InterPro" id="IPR036961">
    <property type="entry name" value="Kinesin_motor_dom_sf"/>
</dbReference>
<dbReference type="SUPFAM" id="SSF52540">
    <property type="entry name" value="P-loop containing nucleoside triphosphate hydrolases"/>
    <property type="match status" value="1"/>
</dbReference>
<dbReference type="InterPro" id="IPR044399">
    <property type="entry name" value="Mb-like_M"/>
</dbReference>
<dbReference type="InterPro" id="IPR001752">
    <property type="entry name" value="Kinesin_motor_dom"/>
</dbReference>
<dbReference type="SUPFAM" id="SSF46458">
    <property type="entry name" value="Globin-like"/>
    <property type="match status" value="3"/>
</dbReference>
<dbReference type="OrthoDB" id="429215at2759"/>
<evidence type="ECO:0000256" key="6">
    <source>
        <dbReference type="SAM" id="MobiDB-lite"/>
    </source>
</evidence>
<feature type="compositionally biased region" description="Low complexity" evidence="6">
    <location>
        <begin position="366"/>
        <end position="378"/>
    </location>
</feature>
<dbReference type="PRINTS" id="PR00380">
    <property type="entry name" value="KINESINHEAVY"/>
</dbReference>
<protein>
    <submittedName>
        <fullName evidence="10">Kinesin-like protein KIF3A</fullName>
    </submittedName>
</protein>
<keyword evidence="7" id="KW-0812">Transmembrane</keyword>
<feature type="compositionally biased region" description="Low complexity" evidence="6">
    <location>
        <begin position="1317"/>
        <end position="1337"/>
    </location>
</feature>
<keyword evidence="11" id="KW-1185">Reference proteome</keyword>
<feature type="region of interest" description="Disordered" evidence="6">
    <location>
        <begin position="1854"/>
        <end position="1878"/>
    </location>
</feature>
<feature type="compositionally biased region" description="Polar residues" evidence="6">
    <location>
        <begin position="379"/>
        <end position="388"/>
    </location>
</feature>
<dbReference type="Proteomes" id="UP000186817">
    <property type="component" value="Unassembled WGS sequence"/>
</dbReference>
<feature type="domain" description="Kinesin motor" evidence="9">
    <location>
        <begin position="1344"/>
        <end position="1681"/>
    </location>
</feature>
<evidence type="ECO:0000313" key="11">
    <source>
        <dbReference type="Proteomes" id="UP000186817"/>
    </source>
</evidence>
<dbReference type="Gene3D" id="3.40.850.10">
    <property type="entry name" value="Kinesin motor domain"/>
    <property type="match status" value="1"/>
</dbReference>
<dbReference type="GO" id="GO:0020037">
    <property type="term" value="F:heme binding"/>
    <property type="evidence" value="ECO:0007669"/>
    <property type="project" value="InterPro"/>
</dbReference>
<dbReference type="InterPro" id="IPR027640">
    <property type="entry name" value="Kinesin-like_fam"/>
</dbReference>
<dbReference type="PROSITE" id="PS50067">
    <property type="entry name" value="KINESIN_MOTOR_2"/>
    <property type="match status" value="1"/>
</dbReference>
<keyword evidence="2 5" id="KW-0067">ATP-binding</keyword>
<evidence type="ECO:0000256" key="3">
    <source>
        <dbReference type="ARBA" id="ARBA00023054"/>
    </source>
</evidence>
<dbReference type="CDD" id="cd01040">
    <property type="entry name" value="Mb-like"/>
    <property type="match status" value="2"/>
</dbReference>
<dbReference type="GO" id="GO:0007018">
    <property type="term" value="P:microtubule-based movement"/>
    <property type="evidence" value="ECO:0007669"/>
    <property type="project" value="InterPro"/>
</dbReference>
<dbReference type="Pfam" id="PF00225">
    <property type="entry name" value="Kinesin"/>
    <property type="match status" value="1"/>
</dbReference>
<comment type="similarity">
    <text evidence="5">Belongs to the TRAFAC class myosin-kinesin ATPase superfamily. Kinesin family.</text>
</comment>
<reference evidence="10 11" key="1">
    <citation type="submission" date="2016-02" db="EMBL/GenBank/DDBJ databases">
        <title>Genome analysis of coral dinoflagellate symbionts highlights evolutionary adaptations to a symbiotic lifestyle.</title>
        <authorList>
            <person name="Aranda M."/>
            <person name="Li Y."/>
            <person name="Liew Y.J."/>
            <person name="Baumgarten S."/>
            <person name="Simakov O."/>
            <person name="Wilson M."/>
            <person name="Piel J."/>
            <person name="Ashoor H."/>
            <person name="Bougouffa S."/>
            <person name="Bajic V.B."/>
            <person name="Ryu T."/>
            <person name="Ravasi T."/>
            <person name="Bayer T."/>
            <person name="Micklem G."/>
            <person name="Kim H."/>
            <person name="Bhak J."/>
            <person name="Lajeunesse T.C."/>
            <person name="Voolstra C.R."/>
        </authorList>
    </citation>
    <scope>NUCLEOTIDE SEQUENCE [LARGE SCALE GENOMIC DNA]</scope>
    <source>
        <strain evidence="10 11">CCMP2467</strain>
    </source>
</reference>
<feature type="transmembrane region" description="Helical" evidence="7">
    <location>
        <begin position="1042"/>
        <end position="1061"/>
    </location>
</feature>
<keyword evidence="7" id="KW-1133">Transmembrane helix</keyword>
<dbReference type="InterPro" id="IPR027417">
    <property type="entry name" value="P-loop_NTPase"/>
</dbReference>
<dbReference type="InterPro" id="IPR009050">
    <property type="entry name" value="Globin-like_sf"/>
</dbReference>
<keyword evidence="4 5" id="KW-0505">Motor protein</keyword>
<dbReference type="GO" id="GO:0019825">
    <property type="term" value="F:oxygen binding"/>
    <property type="evidence" value="ECO:0007669"/>
    <property type="project" value="InterPro"/>
</dbReference>
<feature type="transmembrane region" description="Helical" evidence="7">
    <location>
        <begin position="907"/>
        <end position="925"/>
    </location>
</feature>
<evidence type="ECO:0000313" key="10">
    <source>
        <dbReference type="EMBL" id="OLP94625.1"/>
    </source>
</evidence>
<gene>
    <name evidence="10" type="primary">KIF3A</name>
    <name evidence="10" type="ORF">AK812_SmicGene23320</name>
</gene>
<name>A0A1Q9DHG7_SYMMI</name>
<feature type="compositionally biased region" description="Basic and acidic residues" evidence="6">
    <location>
        <begin position="1854"/>
        <end position="1877"/>
    </location>
</feature>
<feature type="region of interest" description="Disordered" evidence="6">
    <location>
        <begin position="1270"/>
        <end position="1291"/>
    </location>
</feature>
<dbReference type="SMART" id="SM00129">
    <property type="entry name" value="KISc"/>
    <property type="match status" value="1"/>
</dbReference>
<dbReference type="InterPro" id="IPR019821">
    <property type="entry name" value="Kinesin_motor_CS"/>
</dbReference>
<dbReference type="EMBL" id="LSRX01000535">
    <property type="protein sequence ID" value="OLP94625.1"/>
    <property type="molecule type" value="Genomic_DNA"/>
</dbReference>
<evidence type="ECO:0000256" key="5">
    <source>
        <dbReference type="PROSITE-ProRule" id="PRU00283"/>
    </source>
</evidence>
<feature type="region of interest" description="Disordered" evidence="6">
    <location>
        <begin position="347"/>
        <end position="388"/>
    </location>
</feature>
<feature type="transmembrane region" description="Helical" evidence="7">
    <location>
        <begin position="998"/>
        <end position="1030"/>
    </location>
</feature>
<dbReference type="PANTHER" id="PTHR47968">
    <property type="entry name" value="CENTROMERE PROTEIN E"/>
    <property type="match status" value="1"/>
</dbReference>
<dbReference type="GO" id="GO:0003777">
    <property type="term" value="F:microtubule motor activity"/>
    <property type="evidence" value="ECO:0007669"/>
    <property type="project" value="InterPro"/>
</dbReference>
<dbReference type="PROSITE" id="PS00411">
    <property type="entry name" value="KINESIN_MOTOR_1"/>
    <property type="match status" value="1"/>
</dbReference>
<evidence type="ECO:0000256" key="4">
    <source>
        <dbReference type="ARBA" id="ARBA00023175"/>
    </source>
</evidence>
<feature type="transmembrane region" description="Helical" evidence="7">
    <location>
        <begin position="879"/>
        <end position="895"/>
    </location>
</feature>
<evidence type="ECO:0000256" key="1">
    <source>
        <dbReference type="ARBA" id="ARBA00022741"/>
    </source>
</evidence>
<dbReference type="Gene3D" id="1.10.490.10">
    <property type="entry name" value="Globins"/>
    <property type="match status" value="3"/>
</dbReference>
<feature type="transmembrane region" description="Helical" evidence="7">
    <location>
        <begin position="958"/>
        <end position="978"/>
    </location>
</feature>
<proteinExistence type="inferred from homology"/>
<dbReference type="InterPro" id="IPR000971">
    <property type="entry name" value="Globin"/>
</dbReference>
<dbReference type="PANTHER" id="PTHR47968:SF75">
    <property type="entry name" value="CENTROMERE-ASSOCIATED PROTEIN E"/>
    <property type="match status" value="1"/>
</dbReference>
<feature type="transmembrane region" description="Helical" evidence="7">
    <location>
        <begin position="1097"/>
        <end position="1118"/>
    </location>
</feature>
<dbReference type="PROSITE" id="PS01033">
    <property type="entry name" value="GLOBIN"/>
    <property type="match status" value="1"/>
</dbReference>
<sequence>MCAVKPRARVPLKENCVLHEQLVRCAPGRPLRINPLCCHSKQVLLTALGFLYRSRLHCNFSEDGFLLWQLLCLCTEYDLPKPLWRYAKAALLAAVTQTRYAPVLPVLLEARAQVGLDQEEAAAISYALLCHHEVGLKGMPIEEQSQAAQELPELGTTRVDGDDQWEIHVDTCEELKLAADVVREVSETWSAFVQTFDTEQAAGEAAFSAIFDAAPSLQSLFHGPRAVQAQKFVLSLGNIISNLDHPAALKVEVETLGFAHLSVDITIPRIALFRDAILDLFEAELGDAFTPTARDGWGQLLSYVGGSQIWIRTHFSARLKVLQESWKAANNRENPQVSDAERQKLLKQTKKDHKKNEIEIDPEVASTDSPDSSESSFSGNTGHTVLGNANSTKVISDRRRCGNCLGTLLNCCKCCSFGKEANQKDKQDDGMRKEKRDPKPKDTQKSGKSQLQAADVPRTFTEMFQWNCAVMGLSGRRWMQEILGSFTSMVEHIADMRRLQQECNIVSIRIAKVTAAGVNWVNLSEFKSCMLAALRSLLPTVWDTTHEVAWNWLWDNIETILKSTMGKPLVWEQSLVGMFAALSDEQLFNYRVQLYERFFATVPAGQDYFKQSNTRLHFIAESATNMSLQLLQDPWRMVDDVSALGLRHVGYGIPTEMFGPFTEAAVEALRGHVDEALALEAFNWSLSIISQMLVHTVTEGSTIVMKAINNNSVSQLVKAVSCAPRGERSNWVLIVKVGTQDISPFRWAIESGSLSAAKAIIEDLLAIRADRQRYYYGVDDLFQRHPDIIKILCSEAPMLLPTLLEGLIWRSRIVTQGARRVNYYVKNLVVAGSDGAFAGALPALVALGDPKIISHVAVDLVANLLWSGIVMHEFITSKLWFIASLVILMVSQTLLPEYRESFEVRVATFVLRVLTYVLTLLRLLVQHSRDIFLAYYRKQTVRKFKVPFPKYLTKTYDLASFLLLICLILMWANEPFIWCYDAHDWPTEYCLTFEEGGFIYSVFAMCAVGLHWGLMADLAVFSTGLSAFVLVCVHVGSEIGRFMFALMFLLTAFASSITVLEHHYEDMKTVGDSLIALTGITLRLYEDDYRDLQNDALLLTAVFCFVTASAILLLNLLIAQLNCSYVYIYQKMLGYAKLKRSSVTVQTLAFLKMERWSRFVATLGLDVPLEFNEGDVGMAGGICVFEPPSQSIVATDRILRFGGSCSPDLEWPADTTKTGMDADEVILIALGIVEHYVLELLQPTIGRKQHTHAANAFRLSAGLNGKTAASNASDEAVEQKQPSAPTCSGMVIEGPLKDKLEALKFKPTSRRTGKPLVGTAAPVAGGAPAAAPASPTRPGGGGLAVHVSVRCRPTVSAKQAVDISSESLGGDKVALKLTLPKPGNEGEDDKTRADARTYRCNTYYGQTASHEEVASTTASLVQHAMEGGNGSIVCHGITGSGKTHTMCGSSSSPGIVQSVGRRMFEHIRDQVASGRVYMVEASYVQIFSQDGSSEQLIDLLADVEKDLEVKQDPRNPLSYVCAGLQRIPIRSPDDLQQVISKGRARSQSKEDAGIAAARSHCMFILTVESMSEQSANGDSGVSKGKLVLVDLAGSESLLKTSSSDIARRQALGINRTLASLSMAVNSTSGTSAVKGSFLTQLLRDCMGGSARTLVIATIGLELEDIEETVKTLTYAQQMMTSLTVRTSNAGLNRIDQDQSSLMQMRDRHNECIRMLKEKVSDSREEEQEERRRLQHEMNEINQRLLTKDSAEQTLEEMRQQQFSKMDAMRTEISEAMNNQMELLRKQSQVELESLRASVEKSQQESERVKKEAEAHEAAVVKLQATLQDAQQARKAAEDEASSLKVKLATAEERASMLSTRQEELRKERAEFDEERKQLRQQGEQQWQRLAAVEAELSKFKSEAEVQKKEIERLNAARSEENEGIRSERESWRCRERDLQAEVASFKSKLEETKREAEVQELKVSRDHGDALSKRTGDAQTPEAFVSVCASTMKSVLTAAVVALCLTCCVSGMACTDQDKQIWSQKGLAAFTSDMESCGHECALKDKSCASDCVKRDEGYSDGCSSCFGDLFGCTRDHCKFACIGGQTQACKDCVKKAGCPGVFTSCSGFTPPSSDTQANAACTDQDKQIWSQKGLAAFTSDMESCGHECALKDKSCASDCVKRDEGYSDGCSSCFGDLFGCTRDHCKFACIGGQTQACKDCVKKAGCPGVFTSCSGFTPPSSDTQANAACTDQDKQIWSQKGLAAFTSDMESCGHECALKDKSCASDCVKRDEGYSDGCSSCFGDLFGCTRDHCKFACIGGQTQACKDCVKKAGCPGVFTSCSGFTPPSSREVAPTCTGSADPHAGICYQGSSSILGQQETIHVKVDSYASSKGVMDLTGSGVKAISCINKPFTKTGQDITTDVSDCIHVFGLKLSDIAYCSDQDKVIVTLKIAGFDDRVELDKVTCAEAEASIVV</sequence>
<comment type="caution">
    <text evidence="10">The sequence shown here is derived from an EMBL/GenBank/DDBJ whole genome shotgun (WGS) entry which is preliminary data.</text>
</comment>
<keyword evidence="7" id="KW-0472">Membrane</keyword>
<evidence type="ECO:0000256" key="2">
    <source>
        <dbReference type="ARBA" id="ARBA00022840"/>
    </source>
</evidence>
<dbReference type="GO" id="GO:0008017">
    <property type="term" value="F:microtubule binding"/>
    <property type="evidence" value="ECO:0007669"/>
    <property type="project" value="InterPro"/>
</dbReference>